<proteinExistence type="predicted"/>
<protein>
    <submittedName>
        <fullName evidence="1">Uncharacterized protein</fullName>
    </submittedName>
</protein>
<organism evidence="1 2">
    <name type="scientific">Caenorhabditis auriculariae</name>
    <dbReference type="NCBI Taxonomy" id="2777116"/>
    <lineage>
        <taxon>Eukaryota</taxon>
        <taxon>Metazoa</taxon>
        <taxon>Ecdysozoa</taxon>
        <taxon>Nematoda</taxon>
        <taxon>Chromadorea</taxon>
        <taxon>Rhabditida</taxon>
        <taxon>Rhabditina</taxon>
        <taxon>Rhabditomorpha</taxon>
        <taxon>Rhabditoidea</taxon>
        <taxon>Rhabditidae</taxon>
        <taxon>Peloderinae</taxon>
        <taxon>Caenorhabditis</taxon>
    </lineage>
</organism>
<dbReference type="AlphaFoldDB" id="A0A8S1HJF8"/>
<accession>A0A8S1HJF8</accession>
<dbReference type="EMBL" id="CAJGYM010000045">
    <property type="protein sequence ID" value="CAD6194521.1"/>
    <property type="molecule type" value="Genomic_DNA"/>
</dbReference>
<keyword evidence="2" id="KW-1185">Reference proteome</keyword>
<comment type="caution">
    <text evidence="1">The sequence shown here is derived from an EMBL/GenBank/DDBJ whole genome shotgun (WGS) entry which is preliminary data.</text>
</comment>
<dbReference type="Proteomes" id="UP000835052">
    <property type="component" value="Unassembled WGS sequence"/>
</dbReference>
<evidence type="ECO:0000313" key="1">
    <source>
        <dbReference type="EMBL" id="CAD6194521.1"/>
    </source>
</evidence>
<gene>
    <name evidence="1" type="ORF">CAUJ_LOCUS10440</name>
</gene>
<reference evidence="1" key="1">
    <citation type="submission" date="2020-10" db="EMBL/GenBank/DDBJ databases">
        <authorList>
            <person name="Kikuchi T."/>
        </authorList>
    </citation>
    <scope>NUCLEOTIDE SEQUENCE</scope>
    <source>
        <strain evidence="1">NKZ352</strain>
    </source>
</reference>
<sequence length="88" mass="9870">MIGKNRSQKAFSAAESVAHVWIPQAGDRPTDKKKAKTNRWYLCWEGASRPRRLPLPLSSSFANHFSPIRASSSSVFVASPYQEVVHSR</sequence>
<name>A0A8S1HJF8_9PELO</name>
<evidence type="ECO:0000313" key="2">
    <source>
        <dbReference type="Proteomes" id="UP000835052"/>
    </source>
</evidence>